<sequence length="83" mass="9007">MSGYVQGSSKARSSKAWARLGQGLGKALVFIYHSLLHLNLHSHHTSLTCYLLASLGTSTDPAPHCSTTAKIYHFSHTIKNTPT</sequence>
<dbReference type="InParanoid" id="G2YR54"/>
<proteinExistence type="predicted"/>
<protein>
    <submittedName>
        <fullName evidence="1">Uncharacterized protein</fullName>
    </submittedName>
</protein>
<name>G2YR54_BOTF4</name>
<dbReference type="Proteomes" id="UP000008177">
    <property type="component" value="Unplaced contigs"/>
</dbReference>
<dbReference type="AlphaFoldDB" id="G2YR54"/>
<dbReference type="EMBL" id="FQ790350">
    <property type="protein sequence ID" value="CCD54102.1"/>
    <property type="molecule type" value="Genomic_DNA"/>
</dbReference>
<gene>
    <name evidence="1" type="ORF">BofuT4_uP128020.1</name>
</gene>
<evidence type="ECO:0000313" key="1">
    <source>
        <dbReference type="EMBL" id="CCD54102.1"/>
    </source>
</evidence>
<organism evidence="1 2">
    <name type="scientific">Botryotinia fuckeliana (strain T4)</name>
    <name type="common">Noble rot fungus</name>
    <name type="synonym">Botrytis cinerea</name>
    <dbReference type="NCBI Taxonomy" id="999810"/>
    <lineage>
        <taxon>Eukaryota</taxon>
        <taxon>Fungi</taxon>
        <taxon>Dikarya</taxon>
        <taxon>Ascomycota</taxon>
        <taxon>Pezizomycotina</taxon>
        <taxon>Leotiomycetes</taxon>
        <taxon>Helotiales</taxon>
        <taxon>Sclerotiniaceae</taxon>
        <taxon>Botrytis</taxon>
    </lineage>
</organism>
<reference evidence="2" key="1">
    <citation type="journal article" date="2011" name="PLoS Genet.">
        <title>Genomic analysis of the necrotrophic fungal pathogens Sclerotinia sclerotiorum and Botrytis cinerea.</title>
        <authorList>
            <person name="Amselem J."/>
            <person name="Cuomo C.A."/>
            <person name="van Kan J.A."/>
            <person name="Viaud M."/>
            <person name="Benito E.P."/>
            <person name="Couloux A."/>
            <person name="Coutinho P.M."/>
            <person name="de Vries R.P."/>
            <person name="Dyer P.S."/>
            <person name="Fillinger S."/>
            <person name="Fournier E."/>
            <person name="Gout L."/>
            <person name="Hahn M."/>
            <person name="Kohn L."/>
            <person name="Lapalu N."/>
            <person name="Plummer K.M."/>
            <person name="Pradier J.M."/>
            <person name="Quevillon E."/>
            <person name="Sharon A."/>
            <person name="Simon A."/>
            <person name="ten Have A."/>
            <person name="Tudzynski B."/>
            <person name="Tudzynski P."/>
            <person name="Wincker P."/>
            <person name="Andrew M."/>
            <person name="Anthouard V."/>
            <person name="Beever R.E."/>
            <person name="Beffa R."/>
            <person name="Benoit I."/>
            <person name="Bouzid O."/>
            <person name="Brault B."/>
            <person name="Chen Z."/>
            <person name="Choquer M."/>
            <person name="Collemare J."/>
            <person name="Cotton P."/>
            <person name="Danchin E.G."/>
            <person name="Da Silva C."/>
            <person name="Gautier A."/>
            <person name="Giraud C."/>
            <person name="Giraud T."/>
            <person name="Gonzalez C."/>
            <person name="Grossetete S."/>
            <person name="Guldener U."/>
            <person name="Henrissat B."/>
            <person name="Howlett B.J."/>
            <person name="Kodira C."/>
            <person name="Kretschmer M."/>
            <person name="Lappartient A."/>
            <person name="Leroch M."/>
            <person name="Levis C."/>
            <person name="Mauceli E."/>
            <person name="Neuveglise C."/>
            <person name="Oeser B."/>
            <person name="Pearson M."/>
            <person name="Poulain J."/>
            <person name="Poussereau N."/>
            <person name="Quesneville H."/>
            <person name="Rascle C."/>
            <person name="Schumacher J."/>
            <person name="Segurens B."/>
            <person name="Sexton A."/>
            <person name="Silva E."/>
            <person name="Sirven C."/>
            <person name="Soanes D.M."/>
            <person name="Talbot N.J."/>
            <person name="Templeton M."/>
            <person name="Yandava C."/>
            <person name="Yarden O."/>
            <person name="Zeng Q."/>
            <person name="Rollins J.A."/>
            <person name="Lebrun M.H."/>
            <person name="Dickman M."/>
        </authorList>
    </citation>
    <scope>NUCLEOTIDE SEQUENCE [LARGE SCALE GENOMIC DNA]</scope>
    <source>
        <strain evidence="2">T4</strain>
    </source>
</reference>
<dbReference type="HOGENOM" id="CLU_2542321_0_0_1"/>
<accession>G2YR54</accession>
<evidence type="ECO:0000313" key="2">
    <source>
        <dbReference type="Proteomes" id="UP000008177"/>
    </source>
</evidence>